<name>S4P1H7_9NEOP</name>
<protein>
    <submittedName>
        <fullName evidence="2">Uncharacterized protein</fullName>
    </submittedName>
</protein>
<accession>S4P1H7</accession>
<evidence type="ECO:0000256" key="1">
    <source>
        <dbReference type="SAM" id="Phobius"/>
    </source>
</evidence>
<keyword evidence="1" id="KW-1133">Transmembrane helix</keyword>
<evidence type="ECO:0000313" key="2">
    <source>
        <dbReference type="EMBL" id="JAA82103.1"/>
    </source>
</evidence>
<dbReference type="EMBL" id="GAIX01010457">
    <property type="protein sequence ID" value="JAA82103.1"/>
    <property type="molecule type" value="Transcribed_RNA"/>
</dbReference>
<reference evidence="2" key="2">
    <citation type="submission" date="2013-05" db="EMBL/GenBank/DDBJ databases">
        <authorList>
            <person name="Carter J.-M."/>
            <person name="Baker S.C."/>
            <person name="Pink R."/>
            <person name="Carter D.R.F."/>
            <person name="Collins A."/>
            <person name="Tomlin J."/>
            <person name="Gibbs M."/>
            <person name="Breuker C.J."/>
        </authorList>
    </citation>
    <scope>NUCLEOTIDE SEQUENCE</scope>
    <source>
        <tissue evidence="2">Ovary</tissue>
    </source>
</reference>
<keyword evidence="1" id="KW-0472">Membrane</keyword>
<reference evidence="2" key="1">
    <citation type="journal article" date="2013" name="BMC Genomics">
        <title>Unscrambling butterfly oogenesis.</title>
        <authorList>
            <person name="Carter J.M."/>
            <person name="Baker S.C."/>
            <person name="Pink R."/>
            <person name="Carter D.R."/>
            <person name="Collins A."/>
            <person name="Tomlin J."/>
            <person name="Gibbs M."/>
            <person name="Breuker C.J."/>
        </authorList>
    </citation>
    <scope>NUCLEOTIDE SEQUENCE</scope>
    <source>
        <tissue evidence="2">Ovary</tissue>
    </source>
</reference>
<feature type="non-terminal residue" evidence="2">
    <location>
        <position position="69"/>
    </location>
</feature>
<keyword evidence="1" id="KW-0812">Transmembrane</keyword>
<sequence length="69" mass="7984">IRSELYKYNFLVLLVFFFGVCCPLLCVYVKLNWLIDHLAVIDNRDARILAAQNGLLMPSWPLRGINKMA</sequence>
<organism evidence="2">
    <name type="scientific">Pararge aegeria</name>
    <name type="common">speckled wood butterfly</name>
    <dbReference type="NCBI Taxonomy" id="116150"/>
    <lineage>
        <taxon>Eukaryota</taxon>
        <taxon>Metazoa</taxon>
        <taxon>Ecdysozoa</taxon>
        <taxon>Arthropoda</taxon>
        <taxon>Hexapoda</taxon>
        <taxon>Insecta</taxon>
        <taxon>Pterygota</taxon>
        <taxon>Neoptera</taxon>
        <taxon>Endopterygota</taxon>
        <taxon>Lepidoptera</taxon>
        <taxon>Glossata</taxon>
        <taxon>Ditrysia</taxon>
        <taxon>Papilionoidea</taxon>
        <taxon>Nymphalidae</taxon>
        <taxon>Satyrinae</taxon>
        <taxon>Satyrini</taxon>
        <taxon>Parargina</taxon>
        <taxon>Pararge</taxon>
    </lineage>
</organism>
<feature type="transmembrane region" description="Helical" evidence="1">
    <location>
        <begin position="6"/>
        <end position="29"/>
    </location>
</feature>
<proteinExistence type="predicted"/>
<feature type="non-terminal residue" evidence="2">
    <location>
        <position position="1"/>
    </location>
</feature>
<dbReference type="AlphaFoldDB" id="S4P1H7"/>